<protein>
    <submittedName>
        <fullName evidence="1">RNA polymerase subunit, putative</fullName>
    </submittedName>
</protein>
<name>A0A640KET6_LEITA</name>
<dbReference type="Proteomes" id="UP000419144">
    <property type="component" value="Unassembled WGS sequence"/>
</dbReference>
<reference evidence="1" key="1">
    <citation type="submission" date="2019-11" db="EMBL/GenBank/DDBJ databases">
        <title>Leishmania tarentolae CDS.</title>
        <authorList>
            <person name="Goto Y."/>
            <person name="Yamagishi J."/>
        </authorList>
    </citation>
    <scope>NUCLEOTIDE SEQUENCE [LARGE SCALE GENOMIC DNA]</scope>
    <source>
        <strain evidence="1">Parrot Tar II</strain>
    </source>
</reference>
<dbReference type="EMBL" id="BLBS01000025">
    <property type="protein sequence ID" value="GET88113.1"/>
    <property type="molecule type" value="Genomic_DNA"/>
</dbReference>
<accession>A0A640KET6</accession>
<sequence>MPSPHAHTPPTITDFGAQLHKSSQKKANHVWCSHQNRVEAGGGQVRVHCRYAGVEARHLRHSGDPWRRRSGRERGHAICLWKLHGAALLQARLAACVPDLFSHHRRVYGVLQDPYRAHNVRYRLR</sequence>
<dbReference type="VEuPathDB" id="TriTrypDB:LtaPh_2005351"/>
<evidence type="ECO:0000313" key="1">
    <source>
        <dbReference type="EMBL" id="GET88113.1"/>
    </source>
</evidence>
<proteinExistence type="predicted"/>
<comment type="caution">
    <text evidence="1">The sequence shown here is derived from an EMBL/GenBank/DDBJ whole genome shotgun (WGS) entry which is preliminary data.</text>
</comment>
<organism evidence="1 2">
    <name type="scientific">Leishmania tarentolae</name>
    <name type="common">Sauroleishmania tarentolae</name>
    <dbReference type="NCBI Taxonomy" id="5689"/>
    <lineage>
        <taxon>Eukaryota</taxon>
        <taxon>Discoba</taxon>
        <taxon>Euglenozoa</taxon>
        <taxon>Kinetoplastea</taxon>
        <taxon>Metakinetoplastina</taxon>
        <taxon>Trypanosomatida</taxon>
        <taxon>Trypanosomatidae</taxon>
        <taxon>Leishmaniinae</taxon>
        <taxon>Leishmania</taxon>
        <taxon>lizard Leishmania</taxon>
    </lineage>
</organism>
<gene>
    <name evidence="1" type="ORF">LtaPh_2005351</name>
</gene>
<keyword evidence="2" id="KW-1185">Reference proteome</keyword>
<dbReference type="AlphaFoldDB" id="A0A640KET6"/>
<evidence type="ECO:0000313" key="2">
    <source>
        <dbReference type="Proteomes" id="UP000419144"/>
    </source>
</evidence>